<gene>
    <name evidence="14" type="ORF">PVAP13_4NG212040</name>
</gene>
<keyword evidence="4" id="KW-0964">Secreted</keyword>
<dbReference type="OrthoDB" id="2121828at2759"/>
<dbReference type="GO" id="GO:0009506">
    <property type="term" value="C:plasmodesma"/>
    <property type="evidence" value="ECO:0007669"/>
    <property type="project" value="TreeGrafter"/>
</dbReference>
<dbReference type="GO" id="GO:0005576">
    <property type="term" value="C:extracellular region"/>
    <property type="evidence" value="ECO:0007669"/>
    <property type="project" value="UniProtKB-SubCell"/>
</dbReference>
<dbReference type="CDD" id="cd13893">
    <property type="entry name" value="CuRO_3_AAO"/>
    <property type="match status" value="1"/>
</dbReference>
<dbReference type="Gene3D" id="2.60.40.420">
    <property type="entry name" value="Cupredoxins - blue copper proteins"/>
    <property type="match status" value="3"/>
</dbReference>
<keyword evidence="10" id="KW-0732">Signal</keyword>
<dbReference type="PANTHER" id="PTHR11709">
    <property type="entry name" value="MULTI-COPPER OXIDASE"/>
    <property type="match status" value="1"/>
</dbReference>
<evidence type="ECO:0000256" key="8">
    <source>
        <dbReference type="ARBA" id="ARBA00023008"/>
    </source>
</evidence>
<dbReference type="GO" id="GO:0016491">
    <property type="term" value="F:oxidoreductase activity"/>
    <property type="evidence" value="ECO:0007669"/>
    <property type="project" value="UniProtKB-KW"/>
</dbReference>
<dbReference type="EMBL" id="CM029044">
    <property type="protein sequence ID" value="KAG2606712.1"/>
    <property type="molecule type" value="Genomic_DNA"/>
</dbReference>
<evidence type="ECO:0000256" key="3">
    <source>
        <dbReference type="ARBA" id="ARBA00010609"/>
    </source>
</evidence>
<dbReference type="InterPro" id="IPR001117">
    <property type="entry name" value="Cu-oxidase_2nd"/>
</dbReference>
<keyword evidence="5" id="KW-0479">Metal-binding</keyword>
<evidence type="ECO:0000256" key="7">
    <source>
        <dbReference type="ARBA" id="ARBA00023002"/>
    </source>
</evidence>
<dbReference type="Pfam" id="PF07732">
    <property type="entry name" value="Cu-oxidase_3"/>
    <property type="match status" value="1"/>
</dbReference>
<protein>
    <recommendedName>
        <fullName evidence="16">L-ascorbate oxidase</fullName>
    </recommendedName>
</protein>
<dbReference type="InterPro" id="IPR034267">
    <property type="entry name" value="CuRO_3_AAO"/>
</dbReference>
<proteinExistence type="inferred from homology"/>
<feature type="compositionally biased region" description="Pro residues" evidence="9">
    <location>
        <begin position="45"/>
        <end position="66"/>
    </location>
</feature>
<comment type="caution">
    <text evidence="14">The sequence shown here is derived from an EMBL/GenBank/DDBJ whole genome shotgun (WGS) entry which is preliminary data.</text>
</comment>
<sequence>MPIKPWYSHALQLLTCCTLMLALAHPVAPSSRGAMDPAPATPTVQSPPPAAPTLEPPAPAPAPATTPAPAQVPVTPATPAPGPAAPQHVWNVEYILWAPDCKQHGMIGINGTFPGPTITANAGDFITVVVNNKLHTEGVVIHWHGIKQIDTPWADGTAWISQCPINPGDTFTYKFKADKAGTFFYHGHFGMQRAAGLYGSLIVLDGDDPLKKEPMYAGELSMLLSDWYHEPVYAQAVGLERKDDHFQWIGEPQTLLLNGKGQFGCTLGDVGNFHKGITKCDRNDGEGVEAACDQGCGDGEMELEAEKKVCEDEKAANCSVIRRGECGPFCRETQCGPVVFDVKPGKTYRLRIASTTSLSALNVQVQGHKLTVVEADGNLVEPFDVDSIDIYSGESYSVLLSTTAAKQGSSSPASYWISVGVIGRTPRTPPALAVLRYTGSGPELPAGEPPATPTWDNVTRSKEFAKRLKAREGHGYQPPPPETKGAHRTIVMLNTQELFDGRIKWAINNVSLSLPDTPYLGAYAYGIPGQVYFNTTPAPGAFDSKYDVEKPPQEQDPAAVLPATVSDQVHSLKHGEVVDFVLQNADMRKDNVIESHPWHLHGHDFWVLGYGEGRCDPVRDLKNETLINTVNPPLRNTAVLFPHGWTALRFVADNPGVWAFHCHIEPHLHMGMGVVFAEGMEGKERLQELRDNVPREAIMCGKTALAAMAARPLAPPTSASPSPPSP</sequence>
<dbReference type="InterPro" id="IPR033138">
    <property type="entry name" value="Cu_oxidase_CS"/>
</dbReference>
<evidence type="ECO:0000313" key="14">
    <source>
        <dbReference type="EMBL" id="KAG2606712.1"/>
    </source>
</evidence>
<evidence type="ECO:0000256" key="1">
    <source>
        <dbReference type="ARBA" id="ARBA00001935"/>
    </source>
</evidence>
<feature type="signal peptide" evidence="10">
    <location>
        <begin position="1"/>
        <end position="24"/>
    </location>
</feature>
<evidence type="ECO:0008006" key="16">
    <source>
        <dbReference type="Google" id="ProtNLM"/>
    </source>
</evidence>
<evidence type="ECO:0000256" key="4">
    <source>
        <dbReference type="ARBA" id="ARBA00022525"/>
    </source>
</evidence>
<evidence type="ECO:0000256" key="5">
    <source>
        <dbReference type="ARBA" id="ARBA00022723"/>
    </source>
</evidence>
<keyword evidence="15" id="KW-1185">Reference proteome</keyword>
<dbReference type="AlphaFoldDB" id="A0A8T0T4S7"/>
<feature type="domain" description="Plastocyanin-like" evidence="11">
    <location>
        <begin position="222"/>
        <end position="440"/>
    </location>
</feature>
<dbReference type="PANTHER" id="PTHR11709:SF322">
    <property type="entry name" value="L-ASCORBATE OXIDASE"/>
    <property type="match status" value="1"/>
</dbReference>
<dbReference type="PROSITE" id="PS00079">
    <property type="entry name" value="MULTICOPPER_OXIDASE1"/>
    <property type="match status" value="1"/>
</dbReference>
<comment type="similarity">
    <text evidence="3">Belongs to the multicopper oxidase family.</text>
</comment>
<dbReference type="SUPFAM" id="SSF49503">
    <property type="entry name" value="Cupredoxins"/>
    <property type="match status" value="3"/>
</dbReference>
<dbReference type="GO" id="GO:0005507">
    <property type="term" value="F:copper ion binding"/>
    <property type="evidence" value="ECO:0007669"/>
    <property type="project" value="InterPro"/>
</dbReference>
<feature type="domain" description="Plastocyanin-like" evidence="12">
    <location>
        <begin position="564"/>
        <end position="679"/>
    </location>
</feature>
<feature type="chain" id="PRO_5035943722" description="L-ascorbate oxidase" evidence="10">
    <location>
        <begin position="25"/>
        <end position="726"/>
    </location>
</feature>
<accession>A0A8T0T4S7</accession>
<comment type="subcellular location">
    <subcellularLocation>
        <location evidence="2">Secreted</location>
    </subcellularLocation>
</comment>
<evidence type="ECO:0000256" key="2">
    <source>
        <dbReference type="ARBA" id="ARBA00004613"/>
    </source>
</evidence>
<feature type="domain" description="Plastocyanin-like" evidence="13">
    <location>
        <begin position="92"/>
        <end position="205"/>
    </location>
</feature>
<dbReference type="InterPro" id="IPR045087">
    <property type="entry name" value="Cu-oxidase_fam"/>
</dbReference>
<evidence type="ECO:0000259" key="12">
    <source>
        <dbReference type="Pfam" id="PF07731"/>
    </source>
</evidence>
<evidence type="ECO:0000256" key="9">
    <source>
        <dbReference type="SAM" id="MobiDB-lite"/>
    </source>
</evidence>
<comment type="cofactor">
    <cofactor evidence="1">
        <name>Cu cation</name>
        <dbReference type="ChEBI" id="CHEBI:23378"/>
    </cofactor>
</comment>
<keyword evidence="6" id="KW-0677">Repeat</keyword>
<dbReference type="Proteomes" id="UP000823388">
    <property type="component" value="Chromosome 4N"/>
</dbReference>
<feature type="region of interest" description="Disordered" evidence="9">
    <location>
        <begin position="30"/>
        <end position="81"/>
    </location>
</feature>
<dbReference type="InterPro" id="IPR008972">
    <property type="entry name" value="Cupredoxin"/>
</dbReference>
<organism evidence="14 15">
    <name type="scientific">Panicum virgatum</name>
    <name type="common">Blackwell switchgrass</name>
    <dbReference type="NCBI Taxonomy" id="38727"/>
    <lineage>
        <taxon>Eukaryota</taxon>
        <taxon>Viridiplantae</taxon>
        <taxon>Streptophyta</taxon>
        <taxon>Embryophyta</taxon>
        <taxon>Tracheophyta</taxon>
        <taxon>Spermatophyta</taxon>
        <taxon>Magnoliopsida</taxon>
        <taxon>Liliopsida</taxon>
        <taxon>Poales</taxon>
        <taxon>Poaceae</taxon>
        <taxon>PACMAD clade</taxon>
        <taxon>Panicoideae</taxon>
        <taxon>Panicodae</taxon>
        <taxon>Paniceae</taxon>
        <taxon>Panicinae</taxon>
        <taxon>Panicum</taxon>
        <taxon>Panicum sect. Hiantes</taxon>
    </lineage>
</organism>
<dbReference type="InterPro" id="IPR011707">
    <property type="entry name" value="Cu-oxidase-like_N"/>
</dbReference>
<evidence type="ECO:0000256" key="10">
    <source>
        <dbReference type="SAM" id="SignalP"/>
    </source>
</evidence>
<evidence type="ECO:0000313" key="15">
    <source>
        <dbReference type="Proteomes" id="UP000823388"/>
    </source>
</evidence>
<keyword evidence="8" id="KW-0186">Copper</keyword>
<dbReference type="PROSITE" id="PS00080">
    <property type="entry name" value="MULTICOPPER_OXIDASE2"/>
    <property type="match status" value="1"/>
</dbReference>
<evidence type="ECO:0000259" key="13">
    <source>
        <dbReference type="Pfam" id="PF07732"/>
    </source>
</evidence>
<dbReference type="InterPro" id="IPR011706">
    <property type="entry name" value="Cu-oxidase_C"/>
</dbReference>
<name>A0A8T0T4S7_PANVG</name>
<dbReference type="Pfam" id="PF07731">
    <property type="entry name" value="Cu-oxidase_2"/>
    <property type="match status" value="1"/>
</dbReference>
<evidence type="ECO:0000259" key="11">
    <source>
        <dbReference type="Pfam" id="PF00394"/>
    </source>
</evidence>
<dbReference type="InterPro" id="IPR002355">
    <property type="entry name" value="Cu_oxidase_Cu_BS"/>
</dbReference>
<evidence type="ECO:0000256" key="6">
    <source>
        <dbReference type="ARBA" id="ARBA00022737"/>
    </source>
</evidence>
<dbReference type="Pfam" id="PF00394">
    <property type="entry name" value="Cu-oxidase"/>
    <property type="match status" value="1"/>
</dbReference>
<keyword evidence="7" id="KW-0560">Oxidoreductase</keyword>
<reference evidence="14" key="1">
    <citation type="submission" date="2020-05" db="EMBL/GenBank/DDBJ databases">
        <title>WGS assembly of Panicum virgatum.</title>
        <authorList>
            <person name="Lovell J.T."/>
            <person name="Jenkins J."/>
            <person name="Shu S."/>
            <person name="Juenger T.E."/>
            <person name="Schmutz J."/>
        </authorList>
    </citation>
    <scope>NUCLEOTIDE SEQUENCE</scope>
    <source>
        <strain evidence="14">AP13</strain>
    </source>
</reference>